<keyword evidence="2" id="KW-0347">Helicase</keyword>
<protein>
    <submittedName>
        <fullName evidence="2">ATP-dependent DNA helicase PIF1-like</fullName>
    </submittedName>
</protein>
<feature type="compositionally biased region" description="Polar residues" evidence="1">
    <location>
        <begin position="374"/>
        <end position="388"/>
    </location>
</feature>
<dbReference type="InterPro" id="IPR012340">
    <property type="entry name" value="NA-bd_OB-fold"/>
</dbReference>
<reference evidence="2" key="1">
    <citation type="journal article" date="2019" name="Sci. Rep.">
        <title>Draft genome of Tanacetum cinerariifolium, the natural source of mosquito coil.</title>
        <authorList>
            <person name="Yamashiro T."/>
            <person name="Shiraishi A."/>
            <person name="Satake H."/>
            <person name="Nakayama K."/>
        </authorList>
    </citation>
    <scope>NUCLEOTIDE SEQUENCE</scope>
</reference>
<keyword evidence="2" id="KW-0378">Hydrolase</keyword>
<evidence type="ECO:0000256" key="1">
    <source>
        <dbReference type="SAM" id="MobiDB-lite"/>
    </source>
</evidence>
<accession>A0A6L2LQA1</accession>
<dbReference type="GO" id="GO:0004386">
    <property type="term" value="F:helicase activity"/>
    <property type="evidence" value="ECO:0007669"/>
    <property type="project" value="UniProtKB-KW"/>
</dbReference>
<feature type="region of interest" description="Disordered" evidence="1">
    <location>
        <begin position="374"/>
        <end position="397"/>
    </location>
</feature>
<dbReference type="Gene3D" id="2.40.50.140">
    <property type="entry name" value="Nucleic acid-binding proteins"/>
    <property type="match status" value="1"/>
</dbReference>
<evidence type="ECO:0000313" key="2">
    <source>
        <dbReference type="EMBL" id="GEU63127.1"/>
    </source>
</evidence>
<feature type="compositionally biased region" description="Basic and acidic residues" evidence="1">
    <location>
        <begin position="812"/>
        <end position="821"/>
    </location>
</feature>
<dbReference type="AlphaFoldDB" id="A0A6L2LQA1"/>
<name>A0A6L2LQA1_TANCI</name>
<dbReference type="EMBL" id="BKCJ010004793">
    <property type="protein sequence ID" value="GEU63127.1"/>
    <property type="molecule type" value="Genomic_DNA"/>
</dbReference>
<proteinExistence type="predicted"/>
<keyword evidence="2" id="KW-0547">Nucleotide-binding</keyword>
<sequence>MNPFGTPTFNGYIIQRTTADDCESNDVFENPLAKREYTPLVELVSLNYDPTAADIEDASTSQNVSKTFECLRNTLANHTGVRNLPLSTMAPSYTAVDERDVPAERHVTTSLAMSQPTVPVNGGGLLVSSRQPFFGTGTTRRQDIFDRTTVPILTIFNRLRNLDIPCSSAIQSLMLTLNDMYLGMDVKHRSIRPTIIGTVVPLATNKPTTTDVRKRKYANESSFSQGVNNQNLGLMSSQIRGFKIRLNSMGGVHREPRFYPELTLKPQRGKGKGKKVTMNAYYNILCNRVESFGFHTEKQNDLRSDYLSGELQDAKCIDEYISVEIPHPVEDPQGYKLVTELMMHGACGSANLSAACTKGPNRILIKIRDSEASASLPGNTKNQTISTQDQKDSNKSQISKQFYQNNQALKLKIQKSKKLLEDLKELAEYKESLENSSKETAVSNSNEEKEDSLQDSDIHQLIEERSTEVNEEQKQIIEDTMLEWVKICRQKELLCIHDNVDDLIESALNSKLLSINSNSQRLDKKEQEVENVVEQLAERGTRYEHLSITPEMESDEVIESNAKNLVPIPSECEVTSEDESKYDMPIRDQSSPAFTTFSNPLFNDIDDLDSSDDKSLPDEDVPAEEFKIYSNPLFNNDEINFDKLNPHCFNVESDFVESLLNRDTFIDSSSKFDFSGELAHVNPEIPESDFDFEEEIHLSENLLYVNSPSQPPEEHNADEERIKREHAEYISRMEMLFTINPRPRPPVNANTNVESLPSLPIPVQDNYSQREEIDIVINTDDMLPSGVESDDDSDREVDDVDDLRVDNSILNSEHKFSKSEESDFDNPSVPLPPPELPDEEFDFEIDFGDFISVVRNTIVEFECIDAKVEFENDNYSYFMFAKVFSLLSAESEDTIFDPEAFYNWLLDVGNGEIGEPDEEDGYDSSWNTILSDYLVAEDESRLSKLIDFIYDDITFRTPTTRSLQENAIPIGKETSETELLYPMDYLNTITFPGFPPYELELKHKSSQAQESVKKQRAKMSETTIAALKINQENCILVAKVYRKWISKSVPEMKELAFCCILMDKENNAIQVNMDINNIDYFDPLLKPQVAYRFSDFICEKNLINRN</sequence>
<comment type="caution">
    <text evidence="2">The sequence shown here is derived from an EMBL/GenBank/DDBJ whole genome shotgun (WGS) entry which is preliminary data.</text>
</comment>
<feature type="region of interest" description="Disordered" evidence="1">
    <location>
        <begin position="781"/>
        <end position="833"/>
    </location>
</feature>
<gene>
    <name evidence="2" type="ORF">Tci_035105</name>
</gene>
<organism evidence="2">
    <name type="scientific">Tanacetum cinerariifolium</name>
    <name type="common">Dalmatian daisy</name>
    <name type="synonym">Chrysanthemum cinerariifolium</name>
    <dbReference type="NCBI Taxonomy" id="118510"/>
    <lineage>
        <taxon>Eukaryota</taxon>
        <taxon>Viridiplantae</taxon>
        <taxon>Streptophyta</taxon>
        <taxon>Embryophyta</taxon>
        <taxon>Tracheophyta</taxon>
        <taxon>Spermatophyta</taxon>
        <taxon>Magnoliopsida</taxon>
        <taxon>eudicotyledons</taxon>
        <taxon>Gunneridae</taxon>
        <taxon>Pentapetalae</taxon>
        <taxon>asterids</taxon>
        <taxon>campanulids</taxon>
        <taxon>Asterales</taxon>
        <taxon>Asteraceae</taxon>
        <taxon>Asteroideae</taxon>
        <taxon>Anthemideae</taxon>
        <taxon>Anthemidinae</taxon>
        <taxon>Tanacetum</taxon>
    </lineage>
</organism>
<feature type="compositionally biased region" description="Acidic residues" evidence="1">
    <location>
        <begin position="788"/>
        <end position="801"/>
    </location>
</feature>
<keyword evidence="2" id="KW-0067">ATP-binding</keyword>
<feature type="region of interest" description="Disordered" evidence="1">
    <location>
        <begin position="431"/>
        <end position="457"/>
    </location>
</feature>